<protein>
    <submittedName>
        <fullName evidence="3">Hemagglutinin protein</fullName>
    </submittedName>
</protein>
<dbReference type="PROSITE" id="PS51257">
    <property type="entry name" value="PROKAR_LIPOPROTEIN"/>
    <property type="match status" value="1"/>
</dbReference>
<feature type="domain" description="SbsA Ig-like" evidence="2">
    <location>
        <begin position="358"/>
        <end position="467"/>
    </location>
</feature>
<evidence type="ECO:0000313" key="4">
    <source>
        <dbReference type="Proteomes" id="UP000034883"/>
    </source>
</evidence>
<dbReference type="Proteomes" id="UP000034883">
    <property type="component" value="Chromosome"/>
</dbReference>
<evidence type="ECO:0000256" key="1">
    <source>
        <dbReference type="ARBA" id="ARBA00022729"/>
    </source>
</evidence>
<proteinExistence type="predicted"/>
<dbReference type="Gene3D" id="2.60.40.1220">
    <property type="match status" value="1"/>
</dbReference>
<feature type="domain" description="SbsA Ig-like" evidence="2">
    <location>
        <begin position="249"/>
        <end position="341"/>
    </location>
</feature>
<dbReference type="EMBL" id="CP011125">
    <property type="protein sequence ID" value="AKF10152.1"/>
    <property type="molecule type" value="Genomic_DNA"/>
</dbReference>
<keyword evidence="4" id="KW-1185">Reference proteome</keyword>
<dbReference type="InterPro" id="IPR014755">
    <property type="entry name" value="Cu-Rt/internalin_Ig-like"/>
</dbReference>
<dbReference type="RefSeq" id="WP_053237137.1">
    <property type="nucleotide sequence ID" value="NZ_CP011125.1"/>
</dbReference>
<name>A0A0F6W8N9_9BACT</name>
<keyword evidence="1" id="KW-0732">Signal</keyword>
<dbReference type="KEGG" id="samy:DB32_007301"/>
<dbReference type="InterPro" id="IPR032812">
    <property type="entry name" value="SbsA_Ig"/>
</dbReference>
<reference evidence="3 4" key="1">
    <citation type="submission" date="2015-03" db="EMBL/GenBank/DDBJ databases">
        <title>Genome assembly of Sandaracinus amylolyticus DSM 53668.</title>
        <authorList>
            <person name="Sharma G."/>
            <person name="Subramanian S."/>
        </authorList>
    </citation>
    <scope>NUCLEOTIDE SEQUENCE [LARGE SCALE GENOMIC DNA]</scope>
    <source>
        <strain evidence="3 4">DSM 53668</strain>
    </source>
</reference>
<evidence type="ECO:0000313" key="3">
    <source>
        <dbReference type="EMBL" id="AKF10152.1"/>
    </source>
</evidence>
<sequence>MRSRSGTGLIVLLALALAACDGTREPVLRVDAGGDAPPDELRPYVVSTSPASGSADVPPDEWIDVTFSEPIAEGGGVTVTADGTAVALEPLHWDDARRVLSIEPVEALPSRARVQVRIADDFEDRAGNPLREPVLVVFEVGDAAAPRVIASEPVVGDTGVSARLGAIEVRFDEPMDARAGTARLEGPGTARVIEQRWAEGALLRVTIEGLSHESAYRLVLDGFTDAAGRALDTTAYLDEGAITFTTGPDADAPRVVDASPAEGQVNVATLTREIVVAFDEPMDVTRRAARLDVPGTEMWLTGTWSEDSRTITFGAAGHLAPSGAHALDLTALRDVAGNALDPVTYLEDGALDFATGADGRPPTVVSSTPVEGARNVRASIEEIVVRFDRAMDRDATATVRVDDGVAPIDVPARWNLAGTELHLDVRARLYAERAHRVDLRAQRDLFGTALDVAGVYLGGDGELDFTTANGSGESCTDALSIASATPVAGGGHEWRLAARAVTSREGEGAGAQCATRPDWISPDAVVRVVKTTPAASQGGTYLHVTATSAASRLVVLEVRSSCAPSREPIDPARLDCPGERATWESWLDVGPGEYFVWVATAAAGTLAAFEGATIRVDEVAAVPEGESCADPYDASSVIHTVGAGGEHVYTIPASAGRASDRTVVAYDGAGTMQCDPERVQGGDVVIALPKASSTSVLSAVVQGEVDVELLDRCDARATGARSLACAAADISGRLRAELTTRGPAGTHYAWMAATKPYLGMAGATLRVREIEPQAGDDCAHAIRIAPSGTTTISATRPERLDVPGCFPTTGGITWYRFTAAEAATVIDASGPGAIAVVAPGALEARSCTTDTSGPALGAFATPGSDVCIAISSSAGIGSLTLTPVPYDGVMGRVTPLGIAPPARATGGLESMESEVWIAVTPTTIHAAVQWPARILSVPRAGHVRADSHELEEFELGYSGVAVGEALFSLDDAGFYDLGLGTIVGPADQTRLYRVVTPGGTFTTREPFDWDGPARLGSQVYRSVAYDGAELWLLVDSPAALGGGGSAGPITLYRASPSAPGVVRVAGVLSTMQRAIATAVDATYVYLLGRVGGAGGVYRVRRDALGDDPIPELVAPANVPETMPRGSIELDSVVAAQTLYFRDAQGDLRVVTGLGTSTPIDLGVLSPLGDADDHQLTYDALGRSIFLFESETDARGNFVRLD</sequence>
<feature type="domain" description="SbsA Ig-like" evidence="2">
    <location>
        <begin position="142"/>
        <end position="246"/>
    </location>
</feature>
<dbReference type="Pfam" id="PF13205">
    <property type="entry name" value="Big_5"/>
    <property type="match status" value="4"/>
</dbReference>
<organism evidence="3 4">
    <name type="scientific">Sandaracinus amylolyticus</name>
    <dbReference type="NCBI Taxonomy" id="927083"/>
    <lineage>
        <taxon>Bacteria</taxon>
        <taxon>Pseudomonadati</taxon>
        <taxon>Myxococcota</taxon>
        <taxon>Polyangia</taxon>
        <taxon>Polyangiales</taxon>
        <taxon>Sandaracinaceae</taxon>
        <taxon>Sandaracinus</taxon>
    </lineage>
</organism>
<gene>
    <name evidence="3" type="ORF">DB32_007301</name>
</gene>
<dbReference type="STRING" id="927083.DB32_007301"/>
<feature type="domain" description="SbsA Ig-like" evidence="2">
    <location>
        <begin position="39"/>
        <end position="138"/>
    </location>
</feature>
<accession>A0A0F6W8N9</accession>
<evidence type="ECO:0000259" key="2">
    <source>
        <dbReference type="Pfam" id="PF13205"/>
    </source>
</evidence>
<dbReference type="OrthoDB" id="5509639at2"/>
<dbReference type="AlphaFoldDB" id="A0A0F6W8N9"/>